<reference evidence="4" key="1">
    <citation type="submission" date="2023-06" db="EMBL/GenBank/DDBJ databases">
        <authorList>
            <consortium name="Lawrence Berkeley National Laboratory"/>
            <person name="Ahrendt S."/>
            <person name="Sahu N."/>
            <person name="Indic B."/>
            <person name="Wong-Bajracharya J."/>
            <person name="Merenyi Z."/>
            <person name="Ke H.-M."/>
            <person name="Monk M."/>
            <person name="Kocsube S."/>
            <person name="Drula E."/>
            <person name="Lipzen A."/>
            <person name="Balint B."/>
            <person name="Henrissat B."/>
            <person name="Andreopoulos B."/>
            <person name="Martin F.M."/>
            <person name="Harder C.B."/>
            <person name="Rigling D."/>
            <person name="Ford K.L."/>
            <person name="Foster G.D."/>
            <person name="Pangilinan J."/>
            <person name="Papanicolaou A."/>
            <person name="Barry K."/>
            <person name="LaButti K."/>
            <person name="Viragh M."/>
            <person name="Koriabine M."/>
            <person name="Yan M."/>
            <person name="Riley R."/>
            <person name="Champramary S."/>
            <person name="Plett K.L."/>
            <person name="Tsai I.J."/>
            <person name="Slot J."/>
            <person name="Sipos G."/>
            <person name="Plett J."/>
            <person name="Nagy L.G."/>
            <person name="Grigoriev I.V."/>
        </authorList>
    </citation>
    <scope>NUCLEOTIDE SEQUENCE</scope>
    <source>
        <strain evidence="4">CCBAS 213</strain>
    </source>
</reference>
<keyword evidence="2" id="KW-0812">Transmembrane</keyword>
<sequence length="945" mass="107180">MPSIHSAQSDHSIHTVPSYPPSPNVQSDEDEKYRSISSGSDISEDSEPDAENIKSFSARRRRRRGKRKTMGIPQSGYQFDGVSFIVIPASYSFDNEENGRQEGESKGSDPFDYQHKFPDDKQHEELGSTAKIWRTYLEECSAFDLGMVEGWRDALDVLLVFAGLFSAVVSTFLVQATQSLQIDYSAVTASLLIELINVQRAAANGSVVNNVPSTDLASRPSASGSWVNGLWFTSLALSLGTALFAVLTKQWIHQYLLVPSGTPRDKCRVRHFRYMGLRQWRVDFIIGLLPVLMSSSLALFLVGLVIFIVPLHVTISCVIGALTFISFAAYGVTNFLPILYLECPYKTPLSHYMFPFYSHIYNIRDSFRKWVAAPLASTRHSESGSASPPPPPRTLRKAERSTVKLNSEETDVHAMSWLFHMTSNPSVWSVVVESVGALPLTSVKTLRQEIDQISFICYEALQGLLSQDDDDVQERRIDRLIRALLRFPEWSSRLSIPASIKERFSPSTYVELLSLQTGCHDEVKDLVQFNLTSNDKLLDLQPIVWAYLLKQLMPFDAADFDVARLLLLHLPEHAWASGFTFPPITFEWNGVEVWDNMPRDGVTLTGAIEQFLYPSIANAIFLRSAQIEDAVSNDDPNPEAGPEPQLDPRIRFLLNTVRWPEIRRIVVADDNDDTALEWVVEKISIFFAIDAESFDLNSDTPTSDLDRNRYAILKALYPLISLPSSSTFRDQRNLLAVFLRLLKSTSCSPDFLGENWCTPELASRLVQIAFEGEAWIWPYELRLDDPACELVNYFFRSIIFMDHTFAHFVDKQLFTTLNWSGRPEIMESIVVGLASARRRLPQQVYEQYLDILHEPQNLFTSCAALIVRGQRKTLRQLALFRRRDPAWAACLKRLREYYDDRPPPIFTEFEAFVTGSCVGEFGLNGRFRDERMSFSSDRDSSNNPC</sequence>
<feature type="transmembrane region" description="Helical" evidence="2">
    <location>
        <begin position="313"/>
        <end position="341"/>
    </location>
</feature>
<comment type="caution">
    <text evidence="4">The sequence shown here is derived from an EMBL/GenBank/DDBJ whole genome shotgun (WGS) entry which is preliminary data.</text>
</comment>
<evidence type="ECO:0000313" key="5">
    <source>
        <dbReference type="Proteomes" id="UP001175211"/>
    </source>
</evidence>
<evidence type="ECO:0000259" key="3">
    <source>
        <dbReference type="Pfam" id="PF20153"/>
    </source>
</evidence>
<keyword evidence="5" id="KW-1185">Reference proteome</keyword>
<dbReference type="Pfam" id="PF20153">
    <property type="entry name" value="DUF6535"/>
    <property type="match status" value="1"/>
</dbReference>
<organism evidence="4 5">
    <name type="scientific">Armillaria tabescens</name>
    <name type="common">Ringless honey mushroom</name>
    <name type="synonym">Agaricus tabescens</name>
    <dbReference type="NCBI Taxonomy" id="1929756"/>
    <lineage>
        <taxon>Eukaryota</taxon>
        <taxon>Fungi</taxon>
        <taxon>Dikarya</taxon>
        <taxon>Basidiomycota</taxon>
        <taxon>Agaricomycotina</taxon>
        <taxon>Agaricomycetes</taxon>
        <taxon>Agaricomycetidae</taxon>
        <taxon>Agaricales</taxon>
        <taxon>Marasmiineae</taxon>
        <taxon>Physalacriaceae</taxon>
        <taxon>Desarmillaria</taxon>
    </lineage>
</organism>
<feature type="transmembrane region" description="Helical" evidence="2">
    <location>
        <begin position="157"/>
        <end position="176"/>
    </location>
</feature>
<keyword evidence="2" id="KW-0472">Membrane</keyword>
<evidence type="ECO:0000256" key="1">
    <source>
        <dbReference type="SAM" id="MobiDB-lite"/>
    </source>
</evidence>
<feature type="domain" description="DUF6535" evidence="3">
    <location>
        <begin position="133"/>
        <end position="309"/>
    </location>
</feature>
<feature type="transmembrane region" description="Helical" evidence="2">
    <location>
        <begin position="229"/>
        <end position="247"/>
    </location>
</feature>
<dbReference type="EMBL" id="JAUEPS010000038">
    <property type="protein sequence ID" value="KAK0449634.1"/>
    <property type="molecule type" value="Genomic_DNA"/>
</dbReference>
<dbReference type="AlphaFoldDB" id="A0AA39JY64"/>
<dbReference type="RefSeq" id="XP_060326926.1">
    <property type="nucleotide sequence ID" value="XM_060483440.1"/>
</dbReference>
<dbReference type="GeneID" id="85366988"/>
<dbReference type="Proteomes" id="UP001175211">
    <property type="component" value="Unassembled WGS sequence"/>
</dbReference>
<evidence type="ECO:0000313" key="4">
    <source>
        <dbReference type="EMBL" id="KAK0449634.1"/>
    </source>
</evidence>
<evidence type="ECO:0000256" key="2">
    <source>
        <dbReference type="SAM" id="Phobius"/>
    </source>
</evidence>
<name>A0AA39JY64_ARMTA</name>
<gene>
    <name evidence="4" type="ORF">EV420DRAFT_780242</name>
</gene>
<feature type="compositionally biased region" description="Polar residues" evidence="1">
    <location>
        <begin position="1"/>
        <end position="10"/>
    </location>
</feature>
<protein>
    <recommendedName>
        <fullName evidence="3">DUF6535 domain-containing protein</fullName>
    </recommendedName>
</protein>
<accession>A0AA39JY64</accession>
<feature type="region of interest" description="Disordered" evidence="1">
    <location>
        <begin position="1"/>
        <end position="74"/>
    </location>
</feature>
<feature type="transmembrane region" description="Helical" evidence="2">
    <location>
        <begin position="282"/>
        <end position="307"/>
    </location>
</feature>
<feature type="compositionally biased region" description="Basic residues" evidence="1">
    <location>
        <begin position="57"/>
        <end position="69"/>
    </location>
</feature>
<feature type="region of interest" description="Disordered" evidence="1">
    <location>
        <begin position="379"/>
        <end position="401"/>
    </location>
</feature>
<dbReference type="InterPro" id="IPR045338">
    <property type="entry name" value="DUF6535"/>
</dbReference>
<proteinExistence type="predicted"/>
<keyword evidence="2" id="KW-1133">Transmembrane helix</keyword>